<dbReference type="GO" id="GO:0000175">
    <property type="term" value="F:3'-5'-RNA exonuclease activity"/>
    <property type="evidence" value="ECO:0007669"/>
    <property type="project" value="InterPro"/>
</dbReference>
<dbReference type="InterPro" id="IPR051274">
    <property type="entry name" value="3-5_Exoribonuclease"/>
</dbReference>
<evidence type="ECO:0000256" key="4">
    <source>
        <dbReference type="SAM" id="MobiDB-lite"/>
    </source>
</evidence>
<protein>
    <recommendedName>
        <fullName evidence="5">Exonuclease domain-containing protein</fullName>
    </recommendedName>
</protein>
<gene>
    <name evidence="6" type="ORF">P691DRAFT_729758</name>
</gene>
<dbReference type="CDD" id="cd06133">
    <property type="entry name" value="ERI-1_3'hExo_like"/>
    <property type="match status" value="1"/>
</dbReference>
<evidence type="ECO:0000256" key="2">
    <source>
        <dbReference type="ARBA" id="ARBA00022801"/>
    </source>
</evidence>
<dbReference type="SMART" id="SM00479">
    <property type="entry name" value="EXOIII"/>
    <property type="match status" value="1"/>
</dbReference>
<dbReference type="InterPro" id="IPR012337">
    <property type="entry name" value="RNaseH-like_sf"/>
</dbReference>
<dbReference type="InterPro" id="IPR036397">
    <property type="entry name" value="RNaseH_sf"/>
</dbReference>
<evidence type="ECO:0000313" key="6">
    <source>
        <dbReference type="EMBL" id="KAF9448333.1"/>
    </source>
</evidence>
<dbReference type="Proteomes" id="UP000807342">
    <property type="component" value="Unassembled WGS sequence"/>
</dbReference>
<dbReference type="Pfam" id="PF00929">
    <property type="entry name" value="RNase_T"/>
    <property type="match status" value="1"/>
</dbReference>
<feature type="compositionally biased region" description="Low complexity" evidence="4">
    <location>
        <begin position="350"/>
        <end position="360"/>
    </location>
</feature>
<keyword evidence="3" id="KW-0269">Exonuclease</keyword>
<dbReference type="SUPFAM" id="SSF53098">
    <property type="entry name" value="Ribonuclease H-like"/>
    <property type="match status" value="1"/>
</dbReference>
<evidence type="ECO:0000259" key="5">
    <source>
        <dbReference type="SMART" id="SM00479"/>
    </source>
</evidence>
<organism evidence="6 7">
    <name type="scientific">Macrolepiota fuliginosa MF-IS2</name>
    <dbReference type="NCBI Taxonomy" id="1400762"/>
    <lineage>
        <taxon>Eukaryota</taxon>
        <taxon>Fungi</taxon>
        <taxon>Dikarya</taxon>
        <taxon>Basidiomycota</taxon>
        <taxon>Agaricomycotina</taxon>
        <taxon>Agaricomycetes</taxon>
        <taxon>Agaricomycetidae</taxon>
        <taxon>Agaricales</taxon>
        <taxon>Agaricineae</taxon>
        <taxon>Agaricaceae</taxon>
        <taxon>Macrolepiota</taxon>
    </lineage>
</organism>
<dbReference type="PANTHER" id="PTHR23044:SF61">
    <property type="entry name" value="3'-5' EXORIBONUCLEASE 1-RELATED"/>
    <property type="match status" value="1"/>
</dbReference>
<dbReference type="Gene3D" id="3.30.420.10">
    <property type="entry name" value="Ribonuclease H-like superfamily/Ribonuclease H"/>
    <property type="match status" value="1"/>
</dbReference>
<dbReference type="GO" id="GO:0003676">
    <property type="term" value="F:nucleic acid binding"/>
    <property type="evidence" value="ECO:0007669"/>
    <property type="project" value="InterPro"/>
</dbReference>
<feature type="compositionally biased region" description="Pro residues" evidence="4">
    <location>
        <begin position="1"/>
        <end position="11"/>
    </location>
</feature>
<sequence length="425" mass="46984">MRYTPLPPDPLPDINYHPQQPPAKVQQPYDALLILDVEATCFQGTDFNYPNEIIEFPICLMKWQDRDRTMQASKLHVVDEFRSFVRPTWRPTLSAFCTELTSITQDQVDSAPLFPQVLKSVRAFLVKNGLIDGTTGRRLIRFCWCSDGPFDIRDFVAKQCFISKIPVPEWLTGDVLDVRMAVMQWLSTQPSHPTNNPSTNTRTFFPPVRRSLNIPAQLNALGLPTFQGRQHCGIDDTRNIAKIVTELGKRGVTLKPNTQIKPGRKWVWMGKGGEVLEQFCASFDEHGHLARLPAVSPPSSPPHAYTFSAPPSPSLSYATAATAFSPVYSFGTATRPASPAFWSPPRRPDSPMSIVSSSPESESEIGVRITKPPRPITPITGVAAAPIGPMVSRTPRRPRHKRHVSTAPIAMGIGVGVGATTAWVS</sequence>
<dbReference type="InterPro" id="IPR047201">
    <property type="entry name" value="ERI-1_3'hExo-like"/>
</dbReference>
<reference evidence="6" key="1">
    <citation type="submission" date="2020-11" db="EMBL/GenBank/DDBJ databases">
        <authorList>
            <consortium name="DOE Joint Genome Institute"/>
            <person name="Ahrendt S."/>
            <person name="Riley R."/>
            <person name="Andreopoulos W."/>
            <person name="Labutti K."/>
            <person name="Pangilinan J."/>
            <person name="Ruiz-Duenas F.J."/>
            <person name="Barrasa J.M."/>
            <person name="Sanchez-Garcia M."/>
            <person name="Camarero S."/>
            <person name="Miyauchi S."/>
            <person name="Serrano A."/>
            <person name="Linde D."/>
            <person name="Babiker R."/>
            <person name="Drula E."/>
            <person name="Ayuso-Fernandez I."/>
            <person name="Pacheco R."/>
            <person name="Padilla G."/>
            <person name="Ferreira P."/>
            <person name="Barriuso J."/>
            <person name="Kellner H."/>
            <person name="Castanera R."/>
            <person name="Alfaro M."/>
            <person name="Ramirez L."/>
            <person name="Pisabarro A.G."/>
            <person name="Kuo A."/>
            <person name="Tritt A."/>
            <person name="Lipzen A."/>
            <person name="He G."/>
            <person name="Yan M."/>
            <person name="Ng V."/>
            <person name="Cullen D."/>
            <person name="Martin F."/>
            <person name="Rosso M.-N."/>
            <person name="Henrissat B."/>
            <person name="Hibbett D."/>
            <person name="Martinez A.T."/>
            <person name="Grigoriev I.V."/>
        </authorList>
    </citation>
    <scope>NUCLEOTIDE SEQUENCE</scope>
    <source>
        <strain evidence="6">MF-IS2</strain>
    </source>
</reference>
<dbReference type="AlphaFoldDB" id="A0A9P5XC74"/>
<comment type="caution">
    <text evidence="6">The sequence shown here is derived from an EMBL/GenBank/DDBJ whole genome shotgun (WGS) entry which is preliminary data.</text>
</comment>
<dbReference type="OrthoDB" id="448399at2759"/>
<feature type="domain" description="Exonuclease" evidence="5">
    <location>
        <begin position="31"/>
        <end position="253"/>
    </location>
</feature>
<dbReference type="PANTHER" id="PTHR23044">
    <property type="entry name" value="3'-5' EXONUCLEASE ERI1-RELATED"/>
    <property type="match status" value="1"/>
</dbReference>
<keyword evidence="1" id="KW-0540">Nuclease</keyword>
<dbReference type="InterPro" id="IPR013520">
    <property type="entry name" value="Ribonucl_H"/>
</dbReference>
<dbReference type="EMBL" id="MU151164">
    <property type="protein sequence ID" value="KAF9448333.1"/>
    <property type="molecule type" value="Genomic_DNA"/>
</dbReference>
<evidence type="ECO:0000256" key="1">
    <source>
        <dbReference type="ARBA" id="ARBA00022722"/>
    </source>
</evidence>
<evidence type="ECO:0000256" key="3">
    <source>
        <dbReference type="ARBA" id="ARBA00022839"/>
    </source>
</evidence>
<keyword evidence="7" id="KW-1185">Reference proteome</keyword>
<feature type="region of interest" description="Disordered" evidence="4">
    <location>
        <begin position="340"/>
        <end position="381"/>
    </location>
</feature>
<feature type="region of interest" description="Disordered" evidence="4">
    <location>
        <begin position="1"/>
        <end position="23"/>
    </location>
</feature>
<name>A0A9P5XC74_9AGAR</name>
<evidence type="ECO:0000313" key="7">
    <source>
        <dbReference type="Proteomes" id="UP000807342"/>
    </source>
</evidence>
<accession>A0A9P5XC74</accession>
<keyword evidence="2" id="KW-0378">Hydrolase</keyword>
<proteinExistence type="predicted"/>